<evidence type="ECO:0008006" key="4">
    <source>
        <dbReference type="Google" id="ProtNLM"/>
    </source>
</evidence>
<feature type="compositionally biased region" description="Polar residues" evidence="1">
    <location>
        <begin position="217"/>
        <end position="243"/>
    </location>
</feature>
<name>A0A6C0AFN6_9ZZZZ</name>
<dbReference type="AlphaFoldDB" id="A0A6C0AFN6"/>
<feature type="region of interest" description="Disordered" evidence="1">
    <location>
        <begin position="217"/>
        <end position="246"/>
    </location>
</feature>
<keyword evidence="2" id="KW-0812">Transmembrane</keyword>
<organism evidence="3">
    <name type="scientific">viral metagenome</name>
    <dbReference type="NCBI Taxonomy" id="1070528"/>
    <lineage>
        <taxon>unclassified sequences</taxon>
        <taxon>metagenomes</taxon>
        <taxon>organismal metagenomes</taxon>
    </lineage>
</organism>
<feature type="transmembrane region" description="Helical" evidence="2">
    <location>
        <begin position="187"/>
        <end position="207"/>
    </location>
</feature>
<evidence type="ECO:0000313" key="3">
    <source>
        <dbReference type="EMBL" id="QHS78260.1"/>
    </source>
</evidence>
<keyword evidence="2" id="KW-1133">Transmembrane helix</keyword>
<protein>
    <recommendedName>
        <fullName evidence="4">Lipid membrane protein</fullName>
    </recommendedName>
</protein>
<proteinExistence type="predicted"/>
<evidence type="ECO:0000256" key="1">
    <source>
        <dbReference type="SAM" id="MobiDB-lite"/>
    </source>
</evidence>
<dbReference type="EMBL" id="MN740595">
    <property type="protein sequence ID" value="QHS78260.1"/>
    <property type="molecule type" value="Genomic_DNA"/>
</dbReference>
<keyword evidence="2" id="KW-0472">Membrane</keyword>
<evidence type="ECO:0000256" key="2">
    <source>
        <dbReference type="SAM" id="Phobius"/>
    </source>
</evidence>
<sequence>MGSNQSNITRNTQEINTNMIQQSKQECIVSCENRAENLSFIVKDSDVGNISIVQECKMSDNQCLMKSSFDTNMASILDSMLQQSASAPSGLALSFNNVGQKVSLNQLIENSVTQQQAAACSFTALNEVNNVFVYVENSTAQNLLVSQKGEVNNQMCNMDIAATATVANQISSDVSQESKIKSLGTELMIIIAIAIVMGAIVMAVMYASQSPALTAAATPSQNTGQNTGQNSSNITQGGQTPSDDSFVGTLATAGGSVLTSAAKHPDQALAFAAEVGAL</sequence>
<accession>A0A6C0AFN6</accession>
<reference evidence="3" key="1">
    <citation type="journal article" date="2020" name="Nature">
        <title>Giant virus diversity and host interactions through global metagenomics.</title>
        <authorList>
            <person name="Schulz F."/>
            <person name="Roux S."/>
            <person name="Paez-Espino D."/>
            <person name="Jungbluth S."/>
            <person name="Walsh D.A."/>
            <person name="Denef V.J."/>
            <person name="McMahon K.D."/>
            <person name="Konstantinidis K.T."/>
            <person name="Eloe-Fadrosh E.A."/>
            <person name="Kyrpides N.C."/>
            <person name="Woyke T."/>
        </authorList>
    </citation>
    <scope>NUCLEOTIDE SEQUENCE</scope>
    <source>
        <strain evidence="3">GVMAG-S-1021933-23</strain>
    </source>
</reference>